<accession>A0A1F7Y455</accession>
<organism evidence="1 2">
    <name type="scientific">Candidatus Woesebacteria bacterium RIFCSPHIGHO2_01_FULL_38_9b</name>
    <dbReference type="NCBI Taxonomy" id="1802493"/>
    <lineage>
        <taxon>Bacteria</taxon>
        <taxon>Candidatus Woeseibacteriota</taxon>
    </lineage>
</organism>
<reference evidence="1 2" key="1">
    <citation type="journal article" date="2016" name="Nat. Commun.">
        <title>Thousands of microbial genomes shed light on interconnected biogeochemical processes in an aquifer system.</title>
        <authorList>
            <person name="Anantharaman K."/>
            <person name="Brown C.T."/>
            <person name="Hug L.A."/>
            <person name="Sharon I."/>
            <person name="Castelle C.J."/>
            <person name="Probst A.J."/>
            <person name="Thomas B.C."/>
            <person name="Singh A."/>
            <person name="Wilkins M.J."/>
            <person name="Karaoz U."/>
            <person name="Brodie E.L."/>
            <person name="Williams K.H."/>
            <person name="Hubbard S.S."/>
            <person name="Banfield J.F."/>
        </authorList>
    </citation>
    <scope>NUCLEOTIDE SEQUENCE [LARGE SCALE GENOMIC DNA]</scope>
</reference>
<evidence type="ECO:0000313" key="1">
    <source>
        <dbReference type="EMBL" id="OGM21438.1"/>
    </source>
</evidence>
<name>A0A1F7Y455_9BACT</name>
<sequence length="76" mass="8162">MNLWEILTETEAHPVGGVLADVILVEEAEAVALVEEAIVDHGRCLSLPAVIVKKNVKCLLGPQTASLYIAVTVLRK</sequence>
<evidence type="ECO:0000313" key="2">
    <source>
        <dbReference type="Proteomes" id="UP000178750"/>
    </source>
</evidence>
<proteinExistence type="predicted"/>
<dbReference type="AlphaFoldDB" id="A0A1F7Y455"/>
<protein>
    <submittedName>
        <fullName evidence="1">Uncharacterized protein</fullName>
    </submittedName>
</protein>
<dbReference type="EMBL" id="MGGF01000036">
    <property type="protein sequence ID" value="OGM21438.1"/>
    <property type="molecule type" value="Genomic_DNA"/>
</dbReference>
<gene>
    <name evidence="1" type="ORF">A2863_00360</name>
</gene>
<comment type="caution">
    <text evidence="1">The sequence shown here is derived from an EMBL/GenBank/DDBJ whole genome shotgun (WGS) entry which is preliminary data.</text>
</comment>
<dbReference type="Proteomes" id="UP000178750">
    <property type="component" value="Unassembled WGS sequence"/>
</dbReference>